<dbReference type="InterPro" id="IPR019402">
    <property type="entry name" value="CWH43_N"/>
</dbReference>
<feature type="transmembrane region" description="Helical" evidence="1">
    <location>
        <begin position="95"/>
        <end position="115"/>
    </location>
</feature>
<dbReference type="AlphaFoldDB" id="A0AAE2D702"/>
<accession>A0AAE2D702</accession>
<keyword evidence="4" id="KW-1185">Reference proteome</keyword>
<dbReference type="Proteomes" id="UP001292079">
    <property type="component" value="Unassembled WGS sequence"/>
</dbReference>
<feature type="domain" description="CWH43-like N-terminal" evidence="2">
    <location>
        <begin position="10"/>
        <end position="227"/>
    </location>
</feature>
<gene>
    <name evidence="3" type="ORF">MN116_003069</name>
</gene>
<evidence type="ECO:0000259" key="2">
    <source>
        <dbReference type="Pfam" id="PF10277"/>
    </source>
</evidence>
<sequence length="243" mass="28647">MLWFTFYPSLLPLYAVCHALFWLPMMYLVAVCYDHVQPFVPFVSSFGIYSPEKYMIMCCLGSYGIMTIISQWFWCSMMKKKIKRKSNSTICQYTCIFVALLYTTAGICIVLLSFFNMKDNNKLHFQLTLTNFICHVIAIPLSSLLIVYVFRRWKYFLLARIMVTLQMILGSYFFIYFNRAGLLVLKSKDIYYIKDYEPGYKEFNQCAVSEWFIILGLIEITLVTGLELRTNENHYMMTKVCLL</sequence>
<feature type="transmembrane region" description="Helical" evidence="1">
    <location>
        <begin position="54"/>
        <end position="74"/>
    </location>
</feature>
<feature type="transmembrane region" description="Helical" evidence="1">
    <location>
        <begin position="127"/>
        <end position="150"/>
    </location>
</feature>
<protein>
    <recommendedName>
        <fullName evidence="2">CWH43-like N-terminal domain-containing protein</fullName>
    </recommendedName>
</protein>
<comment type="caution">
    <text evidence="3">The sequence shown here is derived from an EMBL/GenBank/DDBJ whole genome shotgun (WGS) entry which is preliminary data.</text>
</comment>
<evidence type="ECO:0000256" key="1">
    <source>
        <dbReference type="SAM" id="Phobius"/>
    </source>
</evidence>
<keyword evidence="1" id="KW-1133">Transmembrane helix</keyword>
<dbReference type="Pfam" id="PF10277">
    <property type="entry name" value="Frag1"/>
    <property type="match status" value="1"/>
</dbReference>
<reference evidence="3" key="1">
    <citation type="submission" date="2022-04" db="EMBL/GenBank/DDBJ databases">
        <authorList>
            <person name="Xu L."/>
            <person name="Lv Z."/>
        </authorList>
    </citation>
    <scope>NUCLEOTIDE SEQUENCE</scope>
    <source>
        <strain evidence="3">LV_2022a</strain>
    </source>
</reference>
<keyword evidence="1" id="KW-0472">Membrane</keyword>
<feature type="transmembrane region" description="Helical" evidence="1">
    <location>
        <begin position="211"/>
        <end position="228"/>
    </location>
</feature>
<feature type="transmembrane region" description="Helical" evidence="1">
    <location>
        <begin position="157"/>
        <end position="177"/>
    </location>
</feature>
<evidence type="ECO:0000313" key="3">
    <source>
        <dbReference type="EMBL" id="KAK4473726.1"/>
    </source>
</evidence>
<evidence type="ECO:0000313" key="4">
    <source>
        <dbReference type="Proteomes" id="UP001292079"/>
    </source>
</evidence>
<name>A0AAE2D702_SCHME</name>
<dbReference type="EMBL" id="JALJAT010000002">
    <property type="protein sequence ID" value="KAK4473726.1"/>
    <property type="molecule type" value="Genomic_DNA"/>
</dbReference>
<reference evidence="3" key="2">
    <citation type="journal article" date="2023" name="Infect Dis Poverty">
        <title>Chromosome-scale genome of the human blood fluke Schistosoma mekongi and its implications for public health.</title>
        <authorList>
            <person name="Zhou M."/>
            <person name="Xu L."/>
            <person name="Xu D."/>
            <person name="Chen W."/>
            <person name="Khan J."/>
            <person name="Hu Y."/>
            <person name="Huang H."/>
            <person name="Wei H."/>
            <person name="Zhang Y."/>
            <person name="Chusongsang P."/>
            <person name="Tanasarnprasert K."/>
            <person name="Hu X."/>
            <person name="Limpanont Y."/>
            <person name="Lv Z."/>
        </authorList>
    </citation>
    <scope>NUCLEOTIDE SEQUENCE</scope>
    <source>
        <strain evidence="3">LV_2022a</strain>
    </source>
</reference>
<proteinExistence type="predicted"/>
<organism evidence="3 4">
    <name type="scientific">Schistosoma mekongi</name>
    <name type="common">Parasitic worm</name>
    <dbReference type="NCBI Taxonomy" id="38744"/>
    <lineage>
        <taxon>Eukaryota</taxon>
        <taxon>Metazoa</taxon>
        <taxon>Spiralia</taxon>
        <taxon>Lophotrochozoa</taxon>
        <taxon>Platyhelminthes</taxon>
        <taxon>Trematoda</taxon>
        <taxon>Digenea</taxon>
        <taxon>Strigeidida</taxon>
        <taxon>Schistosomatoidea</taxon>
        <taxon>Schistosomatidae</taxon>
        <taxon>Schistosoma</taxon>
    </lineage>
</organism>
<keyword evidence="1" id="KW-0812">Transmembrane</keyword>